<evidence type="ECO:0000313" key="3">
    <source>
        <dbReference type="Proteomes" id="UP000694580"/>
    </source>
</evidence>
<dbReference type="Proteomes" id="UP000694580">
    <property type="component" value="Chromosome 3"/>
</dbReference>
<feature type="region of interest" description="Disordered" evidence="1">
    <location>
        <begin position="22"/>
        <end position="93"/>
    </location>
</feature>
<dbReference type="Ensembl" id="ENSDCDT00010008157.1">
    <property type="protein sequence ID" value="ENSDCDP00010007770.1"/>
    <property type="gene ID" value="ENSDCDG00010003477.1"/>
</dbReference>
<reference evidence="2" key="3">
    <citation type="submission" date="2025-09" db="UniProtKB">
        <authorList>
            <consortium name="Ensembl"/>
        </authorList>
    </citation>
    <scope>IDENTIFICATION</scope>
</reference>
<protein>
    <submittedName>
        <fullName evidence="2">Uncharacterized protein</fullName>
    </submittedName>
</protein>
<sequence length="111" mass="12617">YYNMKWGTVEWSDPAFHPWASPSLASPREVHSSIEPRPQESFLPRRPSGHADSSQIRSLAESPPPLAADKTGTREKKRQKPQNTTRLLLLKPPQPSNHTIVPFIFSEGRMF</sequence>
<reference evidence="2" key="2">
    <citation type="submission" date="2025-08" db="UniProtKB">
        <authorList>
            <consortium name="Ensembl"/>
        </authorList>
    </citation>
    <scope>IDENTIFICATION</scope>
</reference>
<reference evidence="2 3" key="1">
    <citation type="submission" date="2020-06" db="EMBL/GenBank/DDBJ databases">
        <authorList>
            <consortium name="Wellcome Sanger Institute Data Sharing"/>
        </authorList>
    </citation>
    <scope>NUCLEOTIDE SEQUENCE [LARGE SCALE GENOMIC DNA]</scope>
</reference>
<proteinExistence type="predicted"/>
<name>A0AAY4AHW9_9TELE</name>
<organism evidence="2 3">
    <name type="scientific">Denticeps clupeoides</name>
    <name type="common">denticle herring</name>
    <dbReference type="NCBI Taxonomy" id="299321"/>
    <lineage>
        <taxon>Eukaryota</taxon>
        <taxon>Metazoa</taxon>
        <taxon>Chordata</taxon>
        <taxon>Craniata</taxon>
        <taxon>Vertebrata</taxon>
        <taxon>Euteleostomi</taxon>
        <taxon>Actinopterygii</taxon>
        <taxon>Neopterygii</taxon>
        <taxon>Teleostei</taxon>
        <taxon>Clupei</taxon>
        <taxon>Clupeiformes</taxon>
        <taxon>Denticipitoidei</taxon>
        <taxon>Denticipitidae</taxon>
        <taxon>Denticeps</taxon>
    </lineage>
</organism>
<accession>A0AAY4AHW9</accession>
<keyword evidence="3" id="KW-1185">Reference proteome</keyword>
<evidence type="ECO:0000256" key="1">
    <source>
        <dbReference type="SAM" id="MobiDB-lite"/>
    </source>
</evidence>
<feature type="compositionally biased region" description="Basic and acidic residues" evidence="1">
    <location>
        <begin position="28"/>
        <end position="38"/>
    </location>
</feature>
<dbReference type="AlphaFoldDB" id="A0AAY4AHW9"/>
<evidence type="ECO:0000313" key="2">
    <source>
        <dbReference type="Ensembl" id="ENSDCDP00010007770.1"/>
    </source>
</evidence>